<evidence type="ECO:0000256" key="1">
    <source>
        <dbReference type="SAM" id="MobiDB-lite"/>
    </source>
</evidence>
<name>A0A5C5S479_9ACTN</name>
<feature type="region of interest" description="Disordered" evidence="1">
    <location>
        <begin position="201"/>
        <end position="251"/>
    </location>
</feature>
<feature type="compositionally biased region" description="Acidic residues" evidence="1">
    <location>
        <begin position="15"/>
        <end position="25"/>
    </location>
</feature>
<dbReference type="EMBL" id="VIGX01000004">
    <property type="protein sequence ID" value="TWS29081.1"/>
    <property type="molecule type" value="Genomic_DNA"/>
</dbReference>
<dbReference type="Proteomes" id="UP000319375">
    <property type="component" value="Unassembled WGS sequence"/>
</dbReference>
<comment type="caution">
    <text evidence="2">The sequence shown here is derived from an EMBL/GenBank/DDBJ whole genome shotgun (WGS) entry which is preliminary data.</text>
</comment>
<dbReference type="RefSeq" id="WP_146486811.1">
    <property type="nucleotide sequence ID" value="NZ_VIGX01000004.1"/>
</dbReference>
<dbReference type="OrthoDB" id="5193470at2"/>
<evidence type="ECO:0000313" key="2">
    <source>
        <dbReference type="EMBL" id="TWS29081.1"/>
    </source>
</evidence>
<proteinExistence type="predicted"/>
<accession>A0A5C5S479</accession>
<organism evidence="2 3">
    <name type="scientific">Tsukamurella conjunctivitidis</name>
    <dbReference type="NCBI Taxonomy" id="2592068"/>
    <lineage>
        <taxon>Bacteria</taxon>
        <taxon>Bacillati</taxon>
        <taxon>Actinomycetota</taxon>
        <taxon>Actinomycetes</taxon>
        <taxon>Mycobacteriales</taxon>
        <taxon>Tsukamurellaceae</taxon>
        <taxon>Tsukamurella</taxon>
    </lineage>
</organism>
<evidence type="ECO:0000313" key="3">
    <source>
        <dbReference type="Proteomes" id="UP000319375"/>
    </source>
</evidence>
<dbReference type="AlphaFoldDB" id="A0A5C5S479"/>
<protein>
    <submittedName>
        <fullName evidence="2">Uncharacterized protein</fullName>
    </submittedName>
</protein>
<gene>
    <name evidence="2" type="ORF">FK530_09715</name>
</gene>
<feature type="region of interest" description="Disordered" evidence="1">
    <location>
        <begin position="1"/>
        <end position="67"/>
    </location>
</feature>
<feature type="compositionally biased region" description="Basic and acidic residues" evidence="1">
    <location>
        <begin position="1"/>
        <end position="14"/>
    </location>
</feature>
<keyword evidence="3" id="KW-1185">Reference proteome</keyword>
<sequence length="251" mass="27063">MSQHIDGMEGRWVPDPDDPEFEVWETFDRAPVEEKTDAEEDPSKKVVVWSDGRGPRRPCQARRSNGEPCQRAAVHGANVCGTHGGRAPQVKRKARIRLEMAADKLAKELINVALDDPDIPPAVKLAALRDALSRAGISEKSAVEVSVDAKPFEEVLGAIMSGGSRAASRAERGVADDQDADTAWIAEELAASNVIDAEVVDPAPRPRPNEEPAITDTAPDTGLMDMETALAQLRATTPPPAPTAKRRGRTR</sequence>
<feature type="compositionally biased region" description="Basic and acidic residues" evidence="1">
    <location>
        <begin position="26"/>
        <end position="35"/>
    </location>
</feature>
<reference evidence="2 3" key="1">
    <citation type="submission" date="2019-06" db="EMBL/GenBank/DDBJ databases">
        <title>Tsukamurella conjunctivitidis sp. nov., Tsukamurella assacharolytica sp. nov. and Tsukamurella sputae sp. nov. isolated from patients with conjunctivitis, bacteraemia (lymphoma) and respiratory infection (sputum) in Hong Kong.</title>
        <authorList>
            <person name="Teng J.L.L."/>
            <person name="Lee H.H."/>
            <person name="Fong J.Y.H."/>
            <person name="Fok K.M.N."/>
            <person name="Lau S.K.P."/>
            <person name="Woo P.C.Y."/>
        </authorList>
    </citation>
    <scope>NUCLEOTIDE SEQUENCE [LARGE SCALE GENOMIC DNA]</scope>
    <source>
        <strain evidence="2 3">HKU72</strain>
    </source>
</reference>